<proteinExistence type="predicted"/>
<dbReference type="Pfam" id="PF06568">
    <property type="entry name" value="YjiS-like"/>
    <property type="match status" value="1"/>
</dbReference>
<dbReference type="AlphaFoldDB" id="Q98LE2"/>
<evidence type="ECO:0000313" key="3">
    <source>
        <dbReference type="Proteomes" id="UP000000552"/>
    </source>
</evidence>
<dbReference type="eggNOG" id="COG5457">
    <property type="taxonomic scope" value="Bacteria"/>
</dbReference>
<organism evidence="2 3">
    <name type="scientific">Mesorhizobium japonicum (strain LMG 29417 / CECT 9101 / MAFF 303099)</name>
    <name type="common">Mesorhizobium loti (strain MAFF 303099)</name>
    <dbReference type="NCBI Taxonomy" id="266835"/>
    <lineage>
        <taxon>Bacteria</taxon>
        <taxon>Pseudomonadati</taxon>
        <taxon>Pseudomonadota</taxon>
        <taxon>Alphaproteobacteria</taxon>
        <taxon>Hyphomicrobiales</taxon>
        <taxon>Phyllobacteriaceae</taxon>
        <taxon>Mesorhizobium</taxon>
    </lineage>
</organism>
<accession>Q98LE2</accession>
<evidence type="ECO:0000259" key="1">
    <source>
        <dbReference type="Pfam" id="PF06568"/>
    </source>
</evidence>
<reference evidence="2 3" key="1">
    <citation type="journal article" date="2000" name="DNA Res.">
        <title>Complete genome structure of the nitrogen-fixing symbiotic bacterium Mesorhizobium loti.</title>
        <authorList>
            <person name="Kaneko T."/>
            <person name="Nakamura Y."/>
            <person name="Sato S."/>
            <person name="Asamizu E."/>
            <person name="Kato T."/>
            <person name="Sasamoto S."/>
            <person name="Watanabe A."/>
            <person name="Idesawa K."/>
            <person name="Ishikawa A."/>
            <person name="Kawashima K."/>
            <person name="Kimura T."/>
            <person name="Kishida Y."/>
            <person name="Kiyokawa C."/>
            <person name="Kohara M."/>
            <person name="Matsumoto M."/>
            <person name="Matsuno A."/>
            <person name="Mochizuki Y."/>
            <person name="Nakayama S."/>
            <person name="Nakazaki N."/>
            <person name="Shimpo S."/>
            <person name="Sugimoto M."/>
            <person name="Takeuchi C."/>
            <person name="Yamada M."/>
            <person name="Tabata S."/>
        </authorList>
    </citation>
    <scope>NUCLEOTIDE SEQUENCE [LARGE SCALE GENOMIC DNA]</scope>
    <source>
        <strain evidence="3">LMG 29417 / CECT 9101 / MAFF 303099</strain>
    </source>
</reference>
<feature type="domain" description="YjiS-like" evidence="1">
    <location>
        <begin position="26"/>
        <end position="61"/>
    </location>
</feature>
<dbReference type="Proteomes" id="UP000000552">
    <property type="component" value="Chromosome"/>
</dbReference>
<gene>
    <name evidence="2" type="ordered locus">msr1062</name>
</gene>
<dbReference type="KEGG" id="mlo:msr1062"/>
<name>Q98LE2_RHILO</name>
<evidence type="ECO:0000313" key="2">
    <source>
        <dbReference type="EMBL" id="BAB48521.1"/>
    </source>
</evidence>
<dbReference type="InterPro" id="IPR009506">
    <property type="entry name" value="YjiS-like"/>
</dbReference>
<dbReference type="EMBL" id="BA000012">
    <property type="protein sequence ID" value="BAB48521.1"/>
    <property type="molecule type" value="Genomic_DNA"/>
</dbReference>
<protein>
    <submittedName>
        <fullName evidence="2">Msr1062 protein</fullName>
    </submittedName>
</protein>
<sequence length="69" mass="8184">MSPPIYGSYTNGMIRKKDETRTTMNLIRNYRNWRRYRDTVSELSRLSNRELTDLGISRSDIPYVARKAV</sequence>
<dbReference type="HOGENOM" id="CLU_178481_3_1_5"/>